<name>A0A1G9BRR8_9BACL</name>
<evidence type="ECO:0000256" key="1">
    <source>
        <dbReference type="ARBA" id="ARBA00009986"/>
    </source>
</evidence>
<dbReference type="FunFam" id="3.40.309.10:FF:000003">
    <property type="entry name" value="Aldehyde dehydrogenase"/>
    <property type="match status" value="1"/>
</dbReference>
<dbReference type="InterPro" id="IPR012394">
    <property type="entry name" value="Aldehyde_DH_NAD(P)"/>
</dbReference>
<evidence type="ECO:0000256" key="7">
    <source>
        <dbReference type="RuleBase" id="RU003345"/>
    </source>
</evidence>
<dbReference type="OrthoDB" id="9762913at2"/>
<evidence type="ECO:0000256" key="2">
    <source>
        <dbReference type="ARBA" id="ARBA00023002"/>
    </source>
</evidence>
<protein>
    <recommendedName>
        <fullName evidence="4">Aldehyde dehydrogenase</fullName>
    </recommendedName>
</protein>
<evidence type="ECO:0000256" key="6">
    <source>
        <dbReference type="PROSITE-ProRule" id="PRU10007"/>
    </source>
</evidence>
<evidence type="ECO:0000313" key="9">
    <source>
        <dbReference type="EMBL" id="SDK41980.1"/>
    </source>
</evidence>
<dbReference type="GO" id="GO:0006081">
    <property type="term" value="P:aldehyde metabolic process"/>
    <property type="evidence" value="ECO:0007669"/>
    <property type="project" value="InterPro"/>
</dbReference>
<feature type="active site" evidence="5 6">
    <location>
        <position position="208"/>
    </location>
</feature>
<dbReference type="EMBL" id="FNFY01000003">
    <property type="protein sequence ID" value="SDK41980.1"/>
    <property type="molecule type" value="Genomic_DNA"/>
</dbReference>
<keyword evidence="10" id="KW-1185">Reference proteome</keyword>
<dbReference type="InterPro" id="IPR016161">
    <property type="entry name" value="Ald_DH/histidinol_DH"/>
</dbReference>
<organism evidence="9 10">
    <name type="scientific">Lacicoccus qingdaonensis</name>
    <dbReference type="NCBI Taxonomy" id="576118"/>
    <lineage>
        <taxon>Bacteria</taxon>
        <taxon>Bacillati</taxon>
        <taxon>Bacillota</taxon>
        <taxon>Bacilli</taxon>
        <taxon>Bacillales</taxon>
        <taxon>Salinicoccaceae</taxon>
        <taxon>Lacicoccus</taxon>
    </lineage>
</organism>
<evidence type="ECO:0000259" key="8">
    <source>
        <dbReference type="Pfam" id="PF00171"/>
    </source>
</evidence>
<dbReference type="InterPro" id="IPR016162">
    <property type="entry name" value="Ald_DH_N"/>
</dbReference>
<proteinExistence type="inferred from homology"/>
<dbReference type="InterPro" id="IPR016163">
    <property type="entry name" value="Ald_DH_C"/>
</dbReference>
<dbReference type="PANTHER" id="PTHR43570">
    <property type="entry name" value="ALDEHYDE DEHYDROGENASE"/>
    <property type="match status" value="1"/>
</dbReference>
<evidence type="ECO:0000256" key="3">
    <source>
        <dbReference type="ARBA" id="ARBA00023027"/>
    </source>
</evidence>
<dbReference type="Pfam" id="PF00171">
    <property type="entry name" value="Aldedh"/>
    <property type="match status" value="1"/>
</dbReference>
<dbReference type="InterPro" id="IPR015590">
    <property type="entry name" value="Aldehyde_DH_dom"/>
</dbReference>
<feature type="active site" evidence="5">
    <location>
        <position position="242"/>
    </location>
</feature>
<dbReference type="Gene3D" id="3.40.309.10">
    <property type="entry name" value="Aldehyde Dehydrogenase, Chain A, domain 2"/>
    <property type="match status" value="1"/>
</dbReference>
<dbReference type="PROSITE" id="PS00687">
    <property type="entry name" value="ALDEHYDE_DEHYDR_GLU"/>
    <property type="match status" value="1"/>
</dbReference>
<dbReference type="Gene3D" id="3.40.605.10">
    <property type="entry name" value="Aldehyde Dehydrogenase, Chain A, domain 1"/>
    <property type="match status" value="1"/>
</dbReference>
<dbReference type="Proteomes" id="UP000199008">
    <property type="component" value="Unassembled WGS sequence"/>
</dbReference>
<dbReference type="GO" id="GO:0005737">
    <property type="term" value="C:cytoplasm"/>
    <property type="evidence" value="ECO:0007669"/>
    <property type="project" value="TreeGrafter"/>
</dbReference>
<dbReference type="STRING" id="576118.SAMN05216216_10376"/>
<evidence type="ECO:0000256" key="4">
    <source>
        <dbReference type="PIRNR" id="PIRNR036492"/>
    </source>
</evidence>
<accession>A0A1G9BRR8</accession>
<dbReference type="FunFam" id="3.40.605.10:FF:000004">
    <property type="entry name" value="Aldehyde dehydrogenase"/>
    <property type="match status" value="1"/>
</dbReference>
<reference evidence="10" key="1">
    <citation type="submission" date="2016-10" db="EMBL/GenBank/DDBJ databases">
        <authorList>
            <person name="Varghese N."/>
            <person name="Submissions S."/>
        </authorList>
    </citation>
    <scope>NUCLEOTIDE SEQUENCE [LARGE SCALE GENOMIC DNA]</scope>
    <source>
        <strain evidence="10">CGMCC 1.8895</strain>
    </source>
</reference>
<keyword evidence="3" id="KW-0520">NAD</keyword>
<dbReference type="CDD" id="cd07136">
    <property type="entry name" value="ALDH_YwdH-P39616"/>
    <property type="match status" value="1"/>
</dbReference>
<sequence>MYESIFNKQKQFFQTKDTMSLDVRIKALKQLKDAIRFYEDDLMFAMRADFNKNESDAFLTEIGIVYSEINFHLKNLADWAEPVNVKTPVTHFGSKSTIYKEPYGVTLIISPWNYPFNLAIAPLVGALSAGNTAILKPSEHTPHVSEVITKVIELAFPEKYVASIEGGIETNQQLLSLPFDYIFYTGSSHVGKIVMEAASKNLTPVTLELGGKSPSIVTKDANLKYAAKRIVWGKFMNAGQTCVATDYIYVDNSVKDQLIKHLKHYTHKFYNKEFEQQNYMQIINDDHFERVHNYIQGDIAYGGRSHKSRRMIEPTIIQNADFSHPAMEEEIFGPVLPVLGYDNLEKAMIDIRDLPDPLALYIFTENDKTAQHVIKSIPFGGGAINDTMYHLATPHLPFGGRGNSGMGKYHGRYSFDTFSHSKSILKQTTLFDIPLRYPTYRKFQKLLKYIWK</sequence>
<evidence type="ECO:0000313" key="10">
    <source>
        <dbReference type="Proteomes" id="UP000199008"/>
    </source>
</evidence>
<dbReference type="InterPro" id="IPR029510">
    <property type="entry name" value="Ald_DH_CS_GLU"/>
</dbReference>
<keyword evidence="2 4" id="KW-0560">Oxidoreductase</keyword>
<comment type="similarity">
    <text evidence="1 4 7">Belongs to the aldehyde dehydrogenase family.</text>
</comment>
<evidence type="ECO:0000256" key="5">
    <source>
        <dbReference type="PIRSR" id="PIRSR036492-1"/>
    </source>
</evidence>
<dbReference type="SUPFAM" id="SSF53720">
    <property type="entry name" value="ALDH-like"/>
    <property type="match status" value="1"/>
</dbReference>
<dbReference type="PIRSF" id="PIRSF036492">
    <property type="entry name" value="ALDH"/>
    <property type="match status" value="1"/>
</dbReference>
<feature type="domain" description="Aldehyde dehydrogenase" evidence="8">
    <location>
        <begin position="7"/>
        <end position="424"/>
    </location>
</feature>
<gene>
    <name evidence="9" type="ORF">SAMN05216216_10376</name>
</gene>
<dbReference type="PROSITE" id="PS00070">
    <property type="entry name" value="ALDEHYDE_DEHYDR_CYS"/>
    <property type="match status" value="1"/>
</dbReference>
<dbReference type="PANTHER" id="PTHR43570:SF16">
    <property type="entry name" value="ALDEHYDE DEHYDROGENASE TYPE III, ISOFORM Q"/>
    <property type="match status" value="1"/>
</dbReference>
<dbReference type="InterPro" id="IPR016160">
    <property type="entry name" value="Ald_DH_CS_CYS"/>
</dbReference>
<dbReference type="RefSeq" id="WP_092984476.1">
    <property type="nucleotide sequence ID" value="NZ_FNFY01000003.1"/>
</dbReference>
<dbReference type="AlphaFoldDB" id="A0A1G9BRR8"/>
<dbReference type="GO" id="GO:0004029">
    <property type="term" value="F:aldehyde dehydrogenase (NAD+) activity"/>
    <property type="evidence" value="ECO:0007669"/>
    <property type="project" value="TreeGrafter"/>
</dbReference>